<feature type="signal peptide" evidence="1">
    <location>
        <begin position="1"/>
        <end position="22"/>
    </location>
</feature>
<dbReference type="RefSeq" id="WP_089828641.1">
    <property type="nucleotide sequence ID" value="NZ_FNBN01000001.1"/>
</dbReference>
<feature type="chain" id="PRO_5011603050" evidence="1">
    <location>
        <begin position="23"/>
        <end position="113"/>
    </location>
</feature>
<name>A0A1G7HJI6_CHIFI</name>
<dbReference type="OrthoDB" id="678671at2"/>
<evidence type="ECO:0000313" key="2">
    <source>
        <dbReference type="EMBL" id="SDF00585.1"/>
    </source>
</evidence>
<evidence type="ECO:0000256" key="1">
    <source>
        <dbReference type="SAM" id="SignalP"/>
    </source>
</evidence>
<proteinExistence type="predicted"/>
<accession>A0A1G7HJI6</accession>
<dbReference type="Proteomes" id="UP000199045">
    <property type="component" value="Unassembled WGS sequence"/>
</dbReference>
<dbReference type="AlphaFoldDB" id="A0A1G7HJI6"/>
<evidence type="ECO:0000313" key="3">
    <source>
        <dbReference type="Proteomes" id="UP000199045"/>
    </source>
</evidence>
<keyword evidence="1" id="KW-0732">Signal</keyword>
<gene>
    <name evidence="2" type="ORF">SAMN04488121_101496</name>
</gene>
<dbReference type="EMBL" id="FNBN01000001">
    <property type="protein sequence ID" value="SDF00585.1"/>
    <property type="molecule type" value="Genomic_DNA"/>
</dbReference>
<reference evidence="2 3" key="1">
    <citation type="submission" date="2016-10" db="EMBL/GenBank/DDBJ databases">
        <authorList>
            <person name="de Groot N.N."/>
        </authorList>
    </citation>
    <scope>NUCLEOTIDE SEQUENCE [LARGE SCALE GENOMIC DNA]</scope>
    <source>
        <strain evidence="2 3">DSM 527</strain>
    </source>
</reference>
<sequence length="113" mass="12363">MKKGRIILALVALMAIAGGALAFKAMRFTNDQVFYPTTIIYVTIGGVTYYTTGNLCTTGDLWISDVGTPAVVWHLLTMPTTTRTLKQWPSGPLTTTLLFYPCVQINTKVTSDI</sequence>
<protein>
    <submittedName>
        <fullName evidence="2">Uncharacterized protein</fullName>
    </submittedName>
</protein>
<organism evidence="2 3">
    <name type="scientific">Chitinophaga filiformis</name>
    <name type="common">Myxococcus filiformis</name>
    <name type="synonym">Flexibacter filiformis</name>
    <dbReference type="NCBI Taxonomy" id="104663"/>
    <lineage>
        <taxon>Bacteria</taxon>
        <taxon>Pseudomonadati</taxon>
        <taxon>Bacteroidota</taxon>
        <taxon>Chitinophagia</taxon>
        <taxon>Chitinophagales</taxon>
        <taxon>Chitinophagaceae</taxon>
        <taxon>Chitinophaga</taxon>
    </lineage>
</organism>